<name>A0A498LBX7_LABRO</name>
<proteinExistence type="predicted"/>
<gene>
    <name evidence="2" type="ORF">ROHU_034469</name>
</gene>
<evidence type="ECO:0000256" key="1">
    <source>
        <dbReference type="SAM" id="MobiDB-lite"/>
    </source>
</evidence>
<dbReference type="AlphaFoldDB" id="A0A498LBX7"/>
<keyword evidence="3" id="KW-1185">Reference proteome</keyword>
<evidence type="ECO:0000313" key="3">
    <source>
        <dbReference type="Proteomes" id="UP000290572"/>
    </source>
</evidence>
<dbReference type="Proteomes" id="UP000290572">
    <property type="component" value="Unassembled WGS sequence"/>
</dbReference>
<evidence type="ECO:0000313" key="2">
    <source>
        <dbReference type="EMBL" id="RXN03317.1"/>
    </source>
</evidence>
<accession>A0A498LBX7</accession>
<reference evidence="2 3" key="1">
    <citation type="submission" date="2018-03" db="EMBL/GenBank/DDBJ databases">
        <title>Draft genome sequence of Rohu Carp (Labeo rohita).</title>
        <authorList>
            <person name="Das P."/>
            <person name="Kushwaha B."/>
            <person name="Joshi C.G."/>
            <person name="Kumar D."/>
            <person name="Nagpure N.S."/>
            <person name="Sahoo L."/>
            <person name="Das S.P."/>
            <person name="Bit A."/>
            <person name="Patnaik S."/>
            <person name="Meher P.K."/>
            <person name="Jayasankar P."/>
            <person name="Koringa P.G."/>
            <person name="Patel N.V."/>
            <person name="Hinsu A.T."/>
            <person name="Kumar R."/>
            <person name="Pandey M."/>
            <person name="Agarwal S."/>
            <person name="Srivastava S."/>
            <person name="Singh M."/>
            <person name="Iquebal M.A."/>
            <person name="Jaiswal S."/>
            <person name="Angadi U.B."/>
            <person name="Kumar N."/>
            <person name="Raza M."/>
            <person name="Shah T.M."/>
            <person name="Rai A."/>
            <person name="Jena J.K."/>
        </authorList>
    </citation>
    <scope>NUCLEOTIDE SEQUENCE [LARGE SCALE GENOMIC DNA]</scope>
    <source>
        <strain evidence="2">DASCIFA01</strain>
        <tissue evidence="2">Testis</tissue>
    </source>
</reference>
<organism evidence="2 3">
    <name type="scientific">Labeo rohita</name>
    <name type="common">Indian major carp</name>
    <name type="synonym">Cyprinus rohita</name>
    <dbReference type="NCBI Taxonomy" id="84645"/>
    <lineage>
        <taxon>Eukaryota</taxon>
        <taxon>Metazoa</taxon>
        <taxon>Chordata</taxon>
        <taxon>Craniata</taxon>
        <taxon>Vertebrata</taxon>
        <taxon>Euteleostomi</taxon>
        <taxon>Actinopterygii</taxon>
        <taxon>Neopterygii</taxon>
        <taxon>Teleostei</taxon>
        <taxon>Ostariophysi</taxon>
        <taxon>Cypriniformes</taxon>
        <taxon>Cyprinidae</taxon>
        <taxon>Labeoninae</taxon>
        <taxon>Labeonini</taxon>
        <taxon>Labeo</taxon>
    </lineage>
</organism>
<comment type="caution">
    <text evidence="2">The sequence shown here is derived from an EMBL/GenBank/DDBJ whole genome shotgun (WGS) entry which is preliminary data.</text>
</comment>
<sequence length="88" mass="9407">MEEIVPKPAPERAVTVSAPAPESAPLSALAPVPSLVLASAFEEVSKSMSKPEPVILKDTPEPNLFPRVFLSVPLILLLSLSPVRRPDQ</sequence>
<dbReference type="EMBL" id="QBIY01013484">
    <property type="protein sequence ID" value="RXN03317.1"/>
    <property type="molecule type" value="Genomic_DNA"/>
</dbReference>
<feature type="region of interest" description="Disordered" evidence="1">
    <location>
        <begin position="1"/>
        <end position="24"/>
    </location>
</feature>
<protein>
    <submittedName>
        <fullName evidence="2">Uncharacterized protein</fullName>
    </submittedName>
</protein>